<feature type="repeat" description="ANK" evidence="4">
    <location>
        <begin position="517"/>
        <end position="549"/>
    </location>
</feature>
<dbReference type="Proteomes" id="UP001215712">
    <property type="component" value="Unassembled WGS sequence"/>
</dbReference>
<reference evidence="6" key="1">
    <citation type="journal article" date="2023" name="IMA Fungus">
        <title>Comparative genomic study of the Penicillium genus elucidates a diverse pangenome and 15 lateral gene transfer events.</title>
        <authorList>
            <person name="Petersen C."/>
            <person name="Sorensen T."/>
            <person name="Nielsen M.R."/>
            <person name="Sondergaard T.E."/>
            <person name="Sorensen J.L."/>
            <person name="Fitzpatrick D.A."/>
            <person name="Frisvad J.C."/>
            <person name="Nielsen K.L."/>
        </authorList>
    </citation>
    <scope>NUCLEOTIDE SEQUENCE</scope>
    <source>
        <strain evidence="6">IBT 17514</strain>
    </source>
</reference>
<gene>
    <name evidence="6" type="ORF">N7493_007641</name>
</gene>
<evidence type="ECO:0000256" key="4">
    <source>
        <dbReference type="PROSITE-ProRule" id="PRU00023"/>
    </source>
</evidence>
<dbReference type="PANTHER" id="PTHR24161:SF85">
    <property type="entry name" value="PALMITOYLTRANSFERASE HIP14"/>
    <property type="match status" value="1"/>
</dbReference>
<evidence type="ECO:0000256" key="2">
    <source>
        <dbReference type="ARBA" id="ARBA00022737"/>
    </source>
</evidence>
<keyword evidence="2" id="KW-0677">Repeat</keyword>
<dbReference type="GO" id="GO:0019706">
    <property type="term" value="F:protein-cysteine S-palmitoyltransferase activity"/>
    <property type="evidence" value="ECO:0007669"/>
    <property type="project" value="UniProtKB-EC"/>
</dbReference>
<dbReference type="PROSITE" id="PS50297">
    <property type="entry name" value="ANK_REP_REGION"/>
    <property type="match status" value="4"/>
</dbReference>
<evidence type="ECO:0000313" key="6">
    <source>
        <dbReference type="EMBL" id="KAJ5719186.1"/>
    </source>
</evidence>
<dbReference type="EMBL" id="JAQJAN010000011">
    <property type="protein sequence ID" value="KAJ5719186.1"/>
    <property type="molecule type" value="Genomic_DNA"/>
</dbReference>
<evidence type="ECO:0000256" key="1">
    <source>
        <dbReference type="ARBA" id="ARBA00012210"/>
    </source>
</evidence>
<feature type="repeat" description="ANK" evidence="4">
    <location>
        <begin position="658"/>
        <end position="690"/>
    </location>
</feature>
<evidence type="ECO:0000256" key="5">
    <source>
        <dbReference type="SAM" id="MobiDB-lite"/>
    </source>
</evidence>
<feature type="compositionally biased region" description="Low complexity" evidence="5">
    <location>
        <begin position="228"/>
        <end position="240"/>
    </location>
</feature>
<dbReference type="SUPFAM" id="SSF48403">
    <property type="entry name" value="Ankyrin repeat"/>
    <property type="match status" value="1"/>
</dbReference>
<protein>
    <recommendedName>
        <fullName evidence="1">protein S-acyltransferase</fullName>
        <ecNumber evidence="1">2.3.1.225</ecNumber>
    </recommendedName>
</protein>
<feature type="repeat" description="ANK" evidence="4">
    <location>
        <begin position="618"/>
        <end position="657"/>
    </location>
</feature>
<dbReference type="InterPro" id="IPR036770">
    <property type="entry name" value="Ankyrin_rpt-contain_sf"/>
</dbReference>
<keyword evidence="7" id="KW-1185">Reference proteome</keyword>
<sequence length="771" mass="84838">MDPLSIASGVIAVLQAASATSQGLQKLWELRRALEDFLILTNEVSELRVVLRVLETSLQALSADTQDPTVQEILLKLKNSWEDAVRVLSDIDSLVREKLHKNYDTWEQEQQRPPHEPFASSSAFPIPTFSKPKLSKRGWLFHRAKILKLQRRLRDIINVLNVCTAALTNLQSASPKGQSQSNQVFITQHVIQNISTAIPSPSNAASDPRSITDQLSLAINKADRELQQQEPLSSSLSSPPTIMSSRESERLESSDENALSNDQSLFCITTSLAIEKCEAFCACQCHVRTSIQSPSWARSVLGSFVLHTNATILLDRRSCNYRRCKRSGNANTRFTFYAPSWLLKRAVYVSASRAAGLDAASFSMFLKVPHVLPSNAEILKAIEYADTERIKDMLLNRAISPHDIDESGLSLLSHPIGRSWDHHAASLFIQAGADRFYRDRYGFPAIYRGLCDFLQKQRLPSTLSDELHNLRKLFADEDSLDQFEFTPLHRAVLGLSPFSISTVLALNPLDVDRSDTCGRVPIMWAAWLGDTASIEALIAAGADVDKPDGLGRTALLEAVWAGEIECVRLLLLAGASASIATKEGDAPIHIASYADTCGVDMICLLLEYGADVSMRDAAGQTPLHRVGPGASGTNGEAIEKKAEILVQHGADVNARDLSGKTPFHSALVSANTWVARALLARGANIDDIQDHNACSTLQIACWYFCVEVGEMLIEAAKDRLMVEVDLAVEHEGHDLEHCFRSCRAYTGRVLSLDEEEAVFTRLIDAIAESQA</sequence>
<evidence type="ECO:0000313" key="7">
    <source>
        <dbReference type="Proteomes" id="UP001215712"/>
    </source>
</evidence>
<feature type="repeat" description="ANK" evidence="4">
    <location>
        <begin position="583"/>
        <end position="617"/>
    </location>
</feature>
<proteinExistence type="predicted"/>
<dbReference type="PANTHER" id="PTHR24161">
    <property type="entry name" value="ANK_REP_REGION DOMAIN-CONTAINING PROTEIN-RELATED"/>
    <property type="match status" value="1"/>
</dbReference>
<evidence type="ECO:0000256" key="3">
    <source>
        <dbReference type="ARBA" id="ARBA00023043"/>
    </source>
</evidence>
<dbReference type="AlphaFoldDB" id="A0AAD6MUB6"/>
<keyword evidence="3 4" id="KW-0040">ANK repeat</keyword>
<dbReference type="EC" id="2.3.1.225" evidence="1"/>
<name>A0AAD6MUB6_9EURO</name>
<comment type="caution">
    <text evidence="6">The sequence shown here is derived from an EMBL/GenBank/DDBJ whole genome shotgun (WGS) entry which is preliminary data.</text>
</comment>
<dbReference type="InterPro" id="IPR002110">
    <property type="entry name" value="Ankyrin_rpt"/>
</dbReference>
<dbReference type="PROSITE" id="PS50088">
    <property type="entry name" value="ANK_REPEAT"/>
    <property type="match status" value="5"/>
</dbReference>
<dbReference type="Gene3D" id="1.25.40.20">
    <property type="entry name" value="Ankyrin repeat-containing domain"/>
    <property type="match status" value="2"/>
</dbReference>
<dbReference type="Pfam" id="PF12796">
    <property type="entry name" value="Ank_2"/>
    <property type="match status" value="2"/>
</dbReference>
<feature type="region of interest" description="Disordered" evidence="5">
    <location>
        <begin position="225"/>
        <end position="256"/>
    </location>
</feature>
<reference evidence="6" key="2">
    <citation type="submission" date="2023-01" db="EMBL/GenBank/DDBJ databases">
        <authorList>
            <person name="Petersen C."/>
        </authorList>
    </citation>
    <scope>NUCLEOTIDE SEQUENCE</scope>
    <source>
        <strain evidence="6">IBT 17514</strain>
    </source>
</reference>
<dbReference type="SMART" id="SM00248">
    <property type="entry name" value="ANK"/>
    <property type="match status" value="5"/>
</dbReference>
<accession>A0AAD6MUB6</accession>
<organism evidence="6 7">
    <name type="scientific">Penicillium malachiteum</name>
    <dbReference type="NCBI Taxonomy" id="1324776"/>
    <lineage>
        <taxon>Eukaryota</taxon>
        <taxon>Fungi</taxon>
        <taxon>Dikarya</taxon>
        <taxon>Ascomycota</taxon>
        <taxon>Pezizomycotina</taxon>
        <taxon>Eurotiomycetes</taxon>
        <taxon>Eurotiomycetidae</taxon>
        <taxon>Eurotiales</taxon>
        <taxon>Aspergillaceae</taxon>
        <taxon>Penicillium</taxon>
    </lineage>
</organism>
<feature type="repeat" description="ANK" evidence="4">
    <location>
        <begin position="550"/>
        <end position="582"/>
    </location>
</feature>